<dbReference type="EMBL" id="CP060774">
    <property type="protein sequence ID" value="QQK40879.1"/>
    <property type="molecule type" value="Genomic_DNA"/>
</dbReference>
<reference evidence="7 8" key="1">
    <citation type="submission" date="2020-08" db="EMBL/GenBank/DDBJ databases">
        <title>The completed genome sequence of the pathogenic ascomycete fungus Penicillium digitatum.</title>
        <authorList>
            <person name="Wang M."/>
        </authorList>
    </citation>
    <scope>NUCLEOTIDE SEQUENCE [LARGE SCALE GENOMIC DNA]</scope>
    <source>
        <strain evidence="7 8">PdW03</strain>
    </source>
</reference>
<accession>A0A7T7BID2</accession>
<dbReference type="PANTHER" id="PTHR45649">
    <property type="entry name" value="AMINO-ACID PERMEASE BAT1"/>
    <property type="match status" value="1"/>
</dbReference>
<sequence>MDSQPANTEAVAPVATHARADAGDVQLLARMGYKQELRRHYSTPQVFAIAFSIMGLVPSIASTLSFSLPAGPVGMVWGWFTASIFIVLVGLAMLLSRLPCRQLEGCIGGHIILPDQSGRTH</sequence>
<comment type="subcellular location">
    <subcellularLocation>
        <location evidence="1">Membrane</location>
        <topology evidence="1">Multi-pass membrane protein</topology>
    </subcellularLocation>
</comment>
<evidence type="ECO:0000256" key="2">
    <source>
        <dbReference type="ARBA" id="ARBA00022448"/>
    </source>
</evidence>
<evidence type="ECO:0000256" key="3">
    <source>
        <dbReference type="ARBA" id="ARBA00022692"/>
    </source>
</evidence>
<evidence type="ECO:0000256" key="6">
    <source>
        <dbReference type="SAM" id="Phobius"/>
    </source>
</evidence>
<keyword evidence="5 6" id="KW-0472">Membrane</keyword>
<evidence type="ECO:0000313" key="7">
    <source>
        <dbReference type="EMBL" id="QQK40879.1"/>
    </source>
</evidence>
<dbReference type="GO" id="GO:0022857">
    <property type="term" value="F:transmembrane transporter activity"/>
    <property type="evidence" value="ECO:0007669"/>
    <property type="project" value="UniProtKB-ARBA"/>
</dbReference>
<keyword evidence="4 6" id="KW-1133">Transmembrane helix</keyword>
<evidence type="ECO:0000256" key="4">
    <source>
        <dbReference type="ARBA" id="ARBA00022989"/>
    </source>
</evidence>
<dbReference type="AlphaFoldDB" id="A0A7T7BID2"/>
<keyword evidence="3 6" id="KW-0812">Transmembrane</keyword>
<dbReference type="GeneID" id="90952540"/>
<keyword evidence="2" id="KW-0813">Transport</keyword>
<proteinExistence type="predicted"/>
<dbReference type="RefSeq" id="XP_065955979.1">
    <property type="nucleotide sequence ID" value="XM_066100579.1"/>
</dbReference>
<evidence type="ECO:0000256" key="5">
    <source>
        <dbReference type="ARBA" id="ARBA00023136"/>
    </source>
</evidence>
<dbReference type="Proteomes" id="UP000595662">
    <property type="component" value="Chromosome 1"/>
</dbReference>
<dbReference type="GO" id="GO:0016020">
    <property type="term" value="C:membrane"/>
    <property type="evidence" value="ECO:0007669"/>
    <property type="project" value="UniProtKB-SubCell"/>
</dbReference>
<feature type="transmembrane region" description="Helical" evidence="6">
    <location>
        <begin position="46"/>
        <end position="70"/>
    </location>
</feature>
<organism evidence="7 8">
    <name type="scientific">Penicillium digitatum</name>
    <name type="common">Green mold</name>
    <dbReference type="NCBI Taxonomy" id="36651"/>
    <lineage>
        <taxon>Eukaryota</taxon>
        <taxon>Fungi</taxon>
        <taxon>Dikarya</taxon>
        <taxon>Ascomycota</taxon>
        <taxon>Pezizomycotina</taxon>
        <taxon>Eurotiomycetes</taxon>
        <taxon>Eurotiomycetidae</taxon>
        <taxon>Eurotiales</taxon>
        <taxon>Aspergillaceae</taxon>
        <taxon>Penicillium</taxon>
    </lineage>
</organism>
<dbReference type="VEuPathDB" id="FungiDB:PDIP_77170"/>
<gene>
    <name evidence="7" type="ORF">Pdw03_3733</name>
</gene>
<evidence type="ECO:0000256" key="1">
    <source>
        <dbReference type="ARBA" id="ARBA00004141"/>
    </source>
</evidence>
<evidence type="ECO:0000313" key="8">
    <source>
        <dbReference type="Proteomes" id="UP000595662"/>
    </source>
</evidence>
<protein>
    <submittedName>
        <fullName evidence="7">Amino acid/polyamine transporter I</fullName>
    </submittedName>
</protein>
<dbReference type="PANTHER" id="PTHR45649:SF6">
    <property type="entry name" value="GABA-SPECIFIC PERMEASE"/>
    <property type="match status" value="1"/>
</dbReference>
<feature type="transmembrane region" description="Helical" evidence="6">
    <location>
        <begin position="76"/>
        <end position="95"/>
    </location>
</feature>
<name>A0A7T7BID2_PENDI</name>